<name>A0A0V8JB97_9BACL</name>
<gene>
    <name evidence="1" type="ORF">AS030_01425</name>
</gene>
<dbReference type="Pfam" id="PF09932">
    <property type="entry name" value="DUF2164"/>
    <property type="match status" value="1"/>
</dbReference>
<protein>
    <recommendedName>
        <fullName evidence="3">DUF2164 domain-containing protein</fullName>
    </recommendedName>
</protein>
<dbReference type="EMBL" id="LNQN01000001">
    <property type="protein sequence ID" value="KSU84251.1"/>
    <property type="molecule type" value="Genomic_DNA"/>
</dbReference>
<organism evidence="1 2">
    <name type="scientific">Fictibacillus enclensis</name>
    <dbReference type="NCBI Taxonomy" id="1017270"/>
    <lineage>
        <taxon>Bacteria</taxon>
        <taxon>Bacillati</taxon>
        <taxon>Bacillota</taxon>
        <taxon>Bacilli</taxon>
        <taxon>Bacillales</taxon>
        <taxon>Fictibacillaceae</taxon>
        <taxon>Fictibacillus</taxon>
    </lineage>
</organism>
<dbReference type="InterPro" id="IPR018680">
    <property type="entry name" value="DUF2164"/>
</dbReference>
<dbReference type="OrthoDB" id="573733at2"/>
<comment type="caution">
    <text evidence="1">The sequence shown here is derived from an EMBL/GenBank/DDBJ whole genome shotgun (WGS) entry which is preliminary data.</text>
</comment>
<evidence type="ECO:0000313" key="1">
    <source>
        <dbReference type="EMBL" id="KSU84251.1"/>
    </source>
</evidence>
<accession>A0A0V8JB97</accession>
<dbReference type="RefSeq" id="WP_061967570.1">
    <property type="nucleotide sequence ID" value="NZ_FMAV01000001.1"/>
</dbReference>
<keyword evidence="2" id="KW-1185">Reference proteome</keyword>
<sequence length="78" mass="9203">MLLQWKKEHKDQAIRDIQQFFYDERGEEIGEIAAENVLDFFSAQLGQHFYNQGIKDSLNVVRDRLGAVEDDLYALERK</sequence>
<evidence type="ECO:0008006" key="3">
    <source>
        <dbReference type="Google" id="ProtNLM"/>
    </source>
</evidence>
<proteinExistence type="predicted"/>
<evidence type="ECO:0000313" key="2">
    <source>
        <dbReference type="Proteomes" id="UP000054099"/>
    </source>
</evidence>
<dbReference type="Proteomes" id="UP000054099">
    <property type="component" value="Unassembled WGS sequence"/>
</dbReference>
<reference evidence="1 2" key="1">
    <citation type="journal article" date="2014" name="Antonie Van Leeuwenhoek">
        <title>Fictibacillus enclensis sp. nov., isolated from marine sediment.</title>
        <authorList>
            <person name="Dastager S.G."/>
            <person name="Mawlankar R."/>
            <person name="Srinivasan K."/>
            <person name="Tang S.K."/>
            <person name="Lee J.C."/>
            <person name="Ramana V.V."/>
            <person name="Shouche Y.S."/>
        </authorList>
    </citation>
    <scope>NUCLEOTIDE SEQUENCE [LARGE SCALE GENOMIC DNA]</scope>
    <source>
        <strain evidence="1 2">NIO-1003</strain>
    </source>
</reference>
<dbReference type="AlphaFoldDB" id="A0A0V8JB97"/>